<gene>
    <name evidence="8" type="ORF">P3X46_021259</name>
</gene>
<dbReference type="PRINTS" id="PR00625">
    <property type="entry name" value="JDOMAIN"/>
</dbReference>
<evidence type="ECO:0000313" key="9">
    <source>
        <dbReference type="Proteomes" id="UP001174677"/>
    </source>
</evidence>
<dbReference type="PANTHER" id="PTHR43096">
    <property type="entry name" value="DNAJ HOMOLOG 1, MITOCHONDRIAL-RELATED"/>
    <property type="match status" value="1"/>
</dbReference>
<dbReference type="Pfam" id="PF00684">
    <property type="entry name" value="DnaJ_CXXCXGXG"/>
    <property type="match status" value="1"/>
</dbReference>
<evidence type="ECO:0000256" key="1">
    <source>
        <dbReference type="ARBA" id="ARBA00022723"/>
    </source>
</evidence>
<keyword evidence="9" id="KW-1185">Reference proteome</keyword>
<dbReference type="Gene3D" id="1.10.287.110">
    <property type="entry name" value="DnaJ domain"/>
    <property type="match status" value="1"/>
</dbReference>
<evidence type="ECO:0000256" key="5">
    <source>
        <dbReference type="PROSITE-ProRule" id="PRU00546"/>
    </source>
</evidence>
<dbReference type="EMBL" id="JARPOI010000012">
    <property type="protein sequence ID" value="KAJ9166519.1"/>
    <property type="molecule type" value="Genomic_DNA"/>
</dbReference>
<dbReference type="Gene3D" id="2.60.260.20">
    <property type="entry name" value="Urease metallochaperone UreE, N-terminal domain"/>
    <property type="match status" value="2"/>
</dbReference>
<dbReference type="InterPro" id="IPR001623">
    <property type="entry name" value="DnaJ_domain"/>
</dbReference>
<dbReference type="Pfam" id="PF00226">
    <property type="entry name" value="DnaJ"/>
    <property type="match status" value="1"/>
</dbReference>
<evidence type="ECO:0000256" key="4">
    <source>
        <dbReference type="ARBA" id="ARBA00022833"/>
    </source>
</evidence>
<dbReference type="PROSITE" id="PS00636">
    <property type="entry name" value="DNAJ_1"/>
    <property type="match status" value="1"/>
</dbReference>
<dbReference type="Proteomes" id="UP001174677">
    <property type="component" value="Chromosome 12"/>
</dbReference>
<dbReference type="SUPFAM" id="SSF46565">
    <property type="entry name" value="Chaperone J-domain"/>
    <property type="match status" value="1"/>
</dbReference>
<keyword evidence="4 5" id="KW-0862">Zinc</keyword>
<dbReference type="InterPro" id="IPR012724">
    <property type="entry name" value="DnaJ"/>
</dbReference>
<dbReference type="HAMAP" id="MF_01152">
    <property type="entry name" value="DnaJ"/>
    <property type="match status" value="1"/>
</dbReference>
<organism evidence="8 9">
    <name type="scientific">Hevea brasiliensis</name>
    <name type="common">Para rubber tree</name>
    <name type="synonym">Siphonia brasiliensis</name>
    <dbReference type="NCBI Taxonomy" id="3981"/>
    <lineage>
        <taxon>Eukaryota</taxon>
        <taxon>Viridiplantae</taxon>
        <taxon>Streptophyta</taxon>
        <taxon>Embryophyta</taxon>
        <taxon>Tracheophyta</taxon>
        <taxon>Spermatophyta</taxon>
        <taxon>Magnoliopsida</taxon>
        <taxon>eudicotyledons</taxon>
        <taxon>Gunneridae</taxon>
        <taxon>Pentapetalae</taxon>
        <taxon>rosids</taxon>
        <taxon>fabids</taxon>
        <taxon>Malpighiales</taxon>
        <taxon>Euphorbiaceae</taxon>
        <taxon>Crotonoideae</taxon>
        <taxon>Micrandreae</taxon>
        <taxon>Hevea</taxon>
    </lineage>
</organism>
<dbReference type="SMART" id="SM00271">
    <property type="entry name" value="DnaJ"/>
    <property type="match status" value="1"/>
</dbReference>
<name>A0ABQ9LEZ1_HEVBR</name>
<feature type="zinc finger region" description="CR-type" evidence="5">
    <location>
        <begin position="243"/>
        <end position="317"/>
    </location>
</feature>
<dbReference type="InterPro" id="IPR018253">
    <property type="entry name" value="DnaJ_domain_CS"/>
</dbReference>
<feature type="domain" description="J" evidence="6">
    <location>
        <begin position="96"/>
        <end position="161"/>
    </location>
</feature>
<evidence type="ECO:0000256" key="3">
    <source>
        <dbReference type="ARBA" id="ARBA00022771"/>
    </source>
</evidence>
<dbReference type="CDD" id="cd06257">
    <property type="entry name" value="DnaJ"/>
    <property type="match status" value="1"/>
</dbReference>
<dbReference type="Gene3D" id="2.10.230.10">
    <property type="entry name" value="Heat shock protein DnaJ, cysteine-rich domain"/>
    <property type="match status" value="1"/>
</dbReference>
<evidence type="ECO:0000259" key="7">
    <source>
        <dbReference type="PROSITE" id="PS51188"/>
    </source>
</evidence>
<dbReference type="InterPro" id="IPR001305">
    <property type="entry name" value="HSP_DnaJ_Cys-rich_dom"/>
</dbReference>
<evidence type="ECO:0000259" key="6">
    <source>
        <dbReference type="PROSITE" id="PS50076"/>
    </source>
</evidence>
<accession>A0ABQ9LEZ1</accession>
<keyword evidence="2" id="KW-0677">Repeat</keyword>
<evidence type="ECO:0008006" key="10">
    <source>
        <dbReference type="Google" id="ProtNLM"/>
    </source>
</evidence>
<dbReference type="PROSITE" id="PS50076">
    <property type="entry name" value="DNAJ_2"/>
    <property type="match status" value="1"/>
</dbReference>
<comment type="caution">
    <text evidence="8">The sequence shown here is derived from an EMBL/GenBank/DDBJ whole genome shotgun (WGS) entry which is preliminary data.</text>
</comment>
<proteinExistence type="inferred from homology"/>
<dbReference type="SUPFAM" id="SSF57938">
    <property type="entry name" value="DnaJ/Hsp40 cysteine-rich domain"/>
    <property type="match status" value="1"/>
</dbReference>
<dbReference type="Pfam" id="PF01556">
    <property type="entry name" value="DnaJ_C"/>
    <property type="match status" value="1"/>
</dbReference>
<keyword evidence="3 5" id="KW-0863">Zinc-finger</keyword>
<dbReference type="SUPFAM" id="SSF49493">
    <property type="entry name" value="HSP40/DnaJ peptide-binding domain"/>
    <property type="match status" value="2"/>
</dbReference>
<sequence>MGRYGWLTALCRRHLLSSTAVEPAVAGEDCHRKISTLRRDFFRDRCKLLVTNLNQYILHSYSFAFGKSTRFGKTEMQLMKCRCIYSTGICNAKESSYYEILGVPENASQDEIKKAFRSLAKKYHPDANKNNPSTKRKFQDIREAYEILKDSEKRAEYDRRHARSSEKVEYGAYHADWFGYGADDAEKFRYGAGNAGGFSYSYRTNFSDSFQKIFSEIFEDETNQFASDIQVEVLLSFTEAARGCTKNLSFDAYVPCDSCDGRGFPVDAKTRVCPTCRGIGKITIPPFTSTCSACKGSGQIIEDYCMSCGGSGVVEGVKEVKVTIPAGVDSGDTIRVPEAGNTGGRGRQPGNLFINLKVADDPVFTRDGTDVYVDANISFTQAILGGKVDVPTLSGKYQVKIPKGVQPGQLIVLRGKGLPKHGFLKDHGDQFVRFRINFPTEINERQRAILEELALEEIKNENGTSIEGSWWQHLLEHVTGPTFMLEFSLFMLALLFLHKIMG</sequence>
<evidence type="ECO:0000256" key="2">
    <source>
        <dbReference type="ARBA" id="ARBA00022737"/>
    </source>
</evidence>
<dbReference type="InterPro" id="IPR002939">
    <property type="entry name" value="DnaJ_C"/>
</dbReference>
<dbReference type="CDD" id="cd10747">
    <property type="entry name" value="DnaJ_C"/>
    <property type="match status" value="1"/>
</dbReference>
<dbReference type="InterPro" id="IPR036869">
    <property type="entry name" value="J_dom_sf"/>
</dbReference>
<feature type="domain" description="CR-type" evidence="7">
    <location>
        <begin position="243"/>
        <end position="317"/>
    </location>
</feature>
<reference evidence="8 9" key="1">
    <citation type="journal article" date="2023" name="Plant Biotechnol. J.">
        <title>Chromosome-level wild Hevea brasiliensis genome provides new tools for genomic-assisted breeding and valuable loci to elevate rubber yield.</title>
        <authorList>
            <person name="Cheng H."/>
            <person name="Song X."/>
            <person name="Hu Y."/>
            <person name="Wu T."/>
            <person name="Yang Q."/>
            <person name="An Z."/>
            <person name="Feng S."/>
            <person name="Deng Z."/>
            <person name="Wu W."/>
            <person name="Zeng X."/>
            <person name="Tu M."/>
            <person name="Wang X."/>
            <person name="Huang H."/>
        </authorList>
    </citation>
    <scope>NUCLEOTIDE SEQUENCE [LARGE SCALE GENOMIC DNA]</scope>
    <source>
        <strain evidence="8">MT/VB/25A 57/8</strain>
    </source>
</reference>
<evidence type="ECO:0000313" key="8">
    <source>
        <dbReference type="EMBL" id="KAJ9166519.1"/>
    </source>
</evidence>
<dbReference type="InterPro" id="IPR036410">
    <property type="entry name" value="HSP_DnaJ_Cys-rich_dom_sf"/>
</dbReference>
<protein>
    <recommendedName>
        <fullName evidence="10">J domain-containing protein</fullName>
    </recommendedName>
</protein>
<dbReference type="PROSITE" id="PS51188">
    <property type="entry name" value="ZF_CR"/>
    <property type="match status" value="1"/>
</dbReference>
<dbReference type="InterPro" id="IPR008971">
    <property type="entry name" value="HSP40/DnaJ_pept-bd"/>
</dbReference>
<keyword evidence="1 5" id="KW-0479">Metal-binding</keyword>
<dbReference type="PANTHER" id="PTHR43096:SF36">
    <property type="entry name" value="CHAPERONE PROTEIN DNAJ 1, MITOCHONDRIAL"/>
    <property type="match status" value="1"/>
</dbReference>